<evidence type="ECO:0000313" key="4">
    <source>
        <dbReference type="Proteomes" id="UP000827549"/>
    </source>
</evidence>
<dbReference type="GeneID" id="87804612"/>
<sequence>MSDVALDYALRVACLQEVIGNSRRALAAAATPEPPAAATATGGHRPHDSVASFTLDFGSLIGRDASKSPRYPEKFIKVLDGSLQKIAMGHDPKYSDQRFRRSVATFWSSSWSDKTFQRQLKESRKLEDLILAFVSASTRALKKEPELAEGGWKNELNPQILLFIDLLSDNLNSIGSVTSEIRNRLSTYRSGLQSDHRKSVVHPSPAAPTDNTTNKASSRPATDPTDSACIEAVRRLLSLDNAAFEEKLEALWPICTIQAAVDDLKVLLSRLGTDNPVPYGPSDFAEDASWAAHRAREISALSDMTTDLMKIDPQRDRGSNRTDKGDLAFSLDRLQIDHRTLTFIPADPREAYRSLLRLCLEHDLHLLRTLPEDQDVSLGILSAAHANLLEQCALRWRLPPSFRSWTFLDAIEGHYEQGEVPPDCVFEAVGAVGRTSEEDPVSEWAIPDQQALQSVLLNRNSFFLKDIELALNTPRGYLAPEFRQAVDQWHTLNVDDVDDPSLQRVQRTICDRLRQQAYLNYINEASETYNHEGGKNRSFALALATWIESSAKKLDKWFPEPVTSQVDVVALVLQQHLSLWIRDLEEAMSATEVPRGDAGLDLEESLGVYQRAQKLQRMGASFGMDPSIFSLSAIFAPVVTAWLDDTAVKMRQWADNALSLDNFTPTGPNGHSSSVTDLFASFHSAVAFVLDLQWDDREELALFVTRLAKIISLSINDYCSKLERQFTEEMTEIQQVESLPATVKQQAWIEKAKSTIAHLQGDRKLQAFFNFSAVSCVKLNNLDVARQEMDKLYQEMRVDEFASIDVNQPVIPPAEQASLFTIKIVHGEGLALEGASRAPDTFVVLSDEHGNRYAKTRTIYDDYDPRWDETFDIATRQTAWFMVTVRHRTLTGKHDLLGRAYLRLDPSQYVDLISKDVLLPLNTKGHVLLRISMEGERDDIQFHFGRAFRWLKRTESDMVRMFVDKMTPVLRHTLSRAAIRSVLKPGAPGIDYNDALRISNDALGRIWAASRNAVGSSQADYSIPLPASEIPQLKASPSQKRGPSDKEIETAIDPLLDYFETNNHTLASTLSPDAMQMVMAKLWKQILTTIEALIVPPLSDKPSDMRALSDSELDVCLKWLKFLRDFFYAAGDESGVSLTTLQNAKFNEIMSVRIYYDWSTDDLMEECIRGFQNTLKNKAMKPSKSILGQRNLGTIRARKTAKRSIPQQGNNTEIIMKILRMRDGTQEFLAQQIQTLSAVKLNDTGSKGSRRRR</sequence>
<dbReference type="PANTHER" id="PTHR47263:SF1">
    <property type="entry name" value="C2 DOMAIN PROTEIN (AFU_ORTHOLOGUE AFUA_7G02350)"/>
    <property type="match status" value="1"/>
</dbReference>
<dbReference type="Gene3D" id="1.20.58.1100">
    <property type="match status" value="1"/>
</dbReference>
<dbReference type="Pfam" id="PF06292">
    <property type="entry name" value="MUN"/>
    <property type="match status" value="1"/>
</dbReference>
<name>A0AAF0Y0L7_9TREE</name>
<dbReference type="Gene3D" id="1.10.357.50">
    <property type="match status" value="1"/>
</dbReference>
<feature type="region of interest" description="Disordered" evidence="1">
    <location>
        <begin position="190"/>
        <end position="225"/>
    </location>
</feature>
<evidence type="ECO:0000259" key="2">
    <source>
        <dbReference type="SMART" id="SM00239"/>
    </source>
</evidence>
<dbReference type="InterPro" id="IPR052811">
    <property type="entry name" value="Glucose_resp_signaling"/>
</dbReference>
<gene>
    <name evidence="3" type="primary">SPAC11E3.02c_2</name>
    <name evidence="3" type="ORF">LOC62_01G001356</name>
</gene>
<dbReference type="RefSeq" id="XP_062623827.1">
    <property type="nucleotide sequence ID" value="XM_062767843.1"/>
</dbReference>
<dbReference type="SMART" id="SM00239">
    <property type="entry name" value="C2"/>
    <property type="match status" value="1"/>
</dbReference>
<evidence type="ECO:0000313" key="3">
    <source>
        <dbReference type="EMBL" id="WOO77795.1"/>
    </source>
</evidence>
<dbReference type="AlphaFoldDB" id="A0AAF0Y0L7"/>
<evidence type="ECO:0000256" key="1">
    <source>
        <dbReference type="SAM" id="MobiDB-lite"/>
    </source>
</evidence>
<protein>
    <submittedName>
        <fullName evidence="3">Purtative protein</fullName>
    </submittedName>
</protein>
<keyword evidence="4" id="KW-1185">Reference proteome</keyword>
<reference evidence="3" key="1">
    <citation type="submission" date="2023-10" db="EMBL/GenBank/DDBJ databases">
        <authorList>
            <person name="Noh H."/>
        </authorList>
    </citation>
    <scope>NUCLEOTIDE SEQUENCE</scope>
    <source>
        <strain evidence="3">DUCC4014</strain>
    </source>
</reference>
<feature type="domain" description="C2" evidence="2">
    <location>
        <begin position="819"/>
        <end position="916"/>
    </location>
</feature>
<accession>A0AAF0Y0L7</accession>
<dbReference type="Pfam" id="PF00168">
    <property type="entry name" value="C2"/>
    <property type="match status" value="1"/>
</dbReference>
<feature type="compositionally biased region" description="Polar residues" evidence="1">
    <location>
        <begin position="209"/>
        <end position="220"/>
    </location>
</feature>
<dbReference type="InterPro" id="IPR035892">
    <property type="entry name" value="C2_domain_sf"/>
</dbReference>
<proteinExistence type="predicted"/>
<dbReference type="EMBL" id="CP086714">
    <property type="protein sequence ID" value="WOO77795.1"/>
    <property type="molecule type" value="Genomic_DNA"/>
</dbReference>
<dbReference type="CDD" id="cd04043">
    <property type="entry name" value="C2_Munc13_fungal"/>
    <property type="match status" value="1"/>
</dbReference>
<dbReference type="Gene3D" id="2.60.40.150">
    <property type="entry name" value="C2 domain"/>
    <property type="match status" value="1"/>
</dbReference>
<dbReference type="Proteomes" id="UP000827549">
    <property type="component" value="Chromosome 1"/>
</dbReference>
<dbReference type="InterPro" id="IPR010439">
    <property type="entry name" value="MUN_dom"/>
</dbReference>
<dbReference type="InterPro" id="IPR000008">
    <property type="entry name" value="C2_dom"/>
</dbReference>
<dbReference type="PANTHER" id="PTHR47263">
    <property type="entry name" value="ADENYLATE CYCLASE ACTIVATION PROTEIN GIT1"/>
    <property type="match status" value="1"/>
</dbReference>
<organism evidence="3 4">
    <name type="scientific">Vanrija pseudolonga</name>
    <dbReference type="NCBI Taxonomy" id="143232"/>
    <lineage>
        <taxon>Eukaryota</taxon>
        <taxon>Fungi</taxon>
        <taxon>Dikarya</taxon>
        <taxon>Basidiomycota</taxon>
        <taxon>Agaricomycotina</taxon>
        <taxon>Tremellomycetes</taxon>
        <taxon>Trichosporonales</taxon>
        <taxon>Trichosporonaceae</taxon>
        <taxon>Vanrija</taxon>
    </lineage>
</organism>
<dbReference type="SUPFAM" id="SSF49562">
    <property type="entry name" value="C2 domain (Calcium/lipid-binding domain, CaLB)"/>
    <property type="match status" value="1"/>
</dbReference>